<feature type="domain" description="LIM zinc-binding" evidence="7">
    <location>
        <begin position="4"/>
        <end position="62"/>
    </location>
</feature>
<evidence type="ECO:0000313" key="8">
    <source>
        <dbReference type="EMBL" id="KYQ94287.1"/>
    </source>
</evidence>
<dbReference type="SUPFAM" id="SSF57716">
    <property type="entry name" value="Glucocorticoid receptor-like (DNA-binding domain)"/>
    <property type="match status" value="1"/>
</dbReference>
<organism evidence="8 9">
    <name type="scientific">Tieghemostelium lacteum</name>
    <name type="common">Slime mold</name>
    <name type="synonym">Dictyostelium lacteum</name>
    <dbReference type="NCBI Taxonomy" id="361077"/>
    <lineage>
        <taxon>Eukaryota</taxon>
        <taxon>Amoebozoa</taxon>
        <taxon>Evosea</taxon>
        <taxon>Eumycetozoa</taxon>
        <taxon>Dictyostelia</taxon>
        <taxon>Dictyosteliales</taxon>
        <taxon>Raperosteliaceae</taxon>
        <taxon>Tieghemostelium</taxon>
    </lineage>
</organism>
<dbReference type="GO" id="GO:0005634">
    <property type="term" value="C:nucleus"/>
    <property type="evidence" value="ECO:0007669"/>
    <property type="project" value="TreeGrafter"/>
</dbReference>
<accession>A0A151ZK31</accession>
<dbReference type="AlphaFoldDB" id="A0A151ZK31"/>
<feature type="region of interest" description="Disordered" evidence="6">
    <location>
        <begin position="132"/>
        <end position="171"/>
    </location>
</feature>
<name>A0A151ZK31_TIELA</name>
<dbReference type="CDD" id="cd08368">
    <property type="entry name" value="LIM"/>
    <property type="match status" value="3"/>
</dbReference>
<evidence type="ECO:0000256" key="1">
    <source>
        <dbReference type="ARBA" id="ARBA00022723"/>
    </source>
</evidence>
<feature type="region of interest" description="Disordered" evidence="6">
    <location>
        <begin position="63"/>
        <end position="107"/>
    </location>
</feature>
<evidence type="ECO:0000313" key="9">
    <source>
        <dbReference type="Proteomes" id="UP000076078"/>
    </source>
</evidence>
<dbReference type="PROSITE" id="PS50023">
    <property type="entry name" value="LIM_DOMAIN_2"/>
    <property type="match status" value="3"/>
</dbReference>
<dbReference type="EMBL" id="LODT01000022">
    <property type="protein sequence ID" value="KYQ94287.1"/>
    <property type="molecule type" value="Genomic_DNA"/>
</dbReference>
<evidence type="ECO:0000256" key="2">
    <source>
        <dbReference type="ARBA" id="ARBA00022737"/>
    </source>
</evidence>
<dbReference type="Proteomes" id="UP000076078">
    <property type="component" value="Unassembled WGS sequence"/>
</dbReference>
<dbReference type="SMART" id="SM00132">
    <property type="entry name" value="LIM"/>
    <property type="match status" value="4"/>
</dbReference>
<feature type="compositionally biased region" description="Gly residues" evidence="6">
    <location>
        <begin position="206"/>
        <end position="215"/>
    </location>
</feature>
<gene>
    <name evidence="8" type="ORF">DLAC_04587</name>
</gene>
<feature type="region of interest" description="Disordered" evidence="6">
    <location>
        <begin position="189"/>
        <end position="219"/>
    </location>
</feature>
<evidence type="ECO:0000259" key="7">
    <source>
        <dbReference type="PROSITE" id="PS50023"/>
    </source>
</evidence>
<keyword evidence="1 5" id="KW-0479">Metal-binding</keyword>
<dbReference type="PANTHER" id="PTHR24205:SF16">
    <property type="entry name" value="GH01042P-RELATED"/>
    <property type="match status" value="1"/>
</dbReference>
<reference evidence="8 9" key="1">
    <citation type="submission" date="2015-12" db="EMBL/GenBank/DDBJ databases">
        <title>Dictyostelia acquired genes for synthesis and detection of signals that induce cell-type specialization by lateral gene transfer from prokaryotes.</title>
        <authorList>
            <person name="Gloeckner G."/>
            <person name="Schaap P."/>
        </authorList>
    </citation>
    <scope>NUCLEOTIDE SEQUENCE [LARGE SCALE GENOMIC DNA]</scope>
    <source>
        <strain evidence="8 9">TK</strain>
    </source>
</reference>
<evidence type="ECO:0000256" key="4">
    <source>
        <dbReference type="ARBA" id="ARBA00023038"/>
    </source>
</evidence>
<dbReference type="Pfam" id="PF00412">
    <property type="entry name" value="LIM"/>
    <property type="match status" value="3"/>
</dbReference>
<feature type="domain" description="LIM zinc-binding" evidence="7">
    <location>
        <begin position="269"/>
        <end position="330"/>
    </location>
</feature>
<dbReference type="STRING" id="361077.A0A151ZK31"/>
<keyword evidence="4 5" id="KW-0440">LIM domain</keyword>
<keyword evidence="3 5" id="KW-0862">Zinc</keyword>
<protein>
    <submittedName>
        <fullName evidence="8">LIM-type zinc finger-containing protein</fullName>
    </submittedName>
</protein>
<feature type="domain" description="LIM zinc-binding" evidence="7">
    <location>
        <begin position="405"/>
        <end position="468"/>
    </location>
</feature>
<dbReference type="Gene3D" id="2.10.110.10">
    <property type="entry name" value="Cysteine Rich Protein"/>
    <property type="match status" value="4"/>
</dbReference>
<feature type="compositionally biased region" description="Low complexity" evidence="6">
    <location>
        <begin position="161"/>
        <end position="171"/>
    </location>
</feature>
<sequence>MPLFVCRKCNTRIEDKALKVFGFHYHSQCFVCFDCSTPLSDVYYEINKLPYCKLDYEKPREGENRSPLLFKKNQSTDNSIENKSPIASRKNFKNGSQSSGNLEKSNSNNDFLAELKEKLNISQEIIDNKKNHDIQPYSSSTSSINKSRAMSTDNNNQLEKSTSNNSLGTSNSNNSLSISIGLSGSSNNISNHSVTTPPPQSSIQSGAGGNIGGGKQTYSITHIPDEFSNKQSKYQDPLVSVTLNNKTTPKENGQDVVITQTTTTILSNGKCQKCTNEIYGSCIESHSKQRYHSQCFSCTLCLGSLLEGYFTDNRNGNNYCARCQILLNERNKKSRENAGHCSVCYKRFQSGEFHVVFDNEKFHEACVKCCVCKNQIKDNNFQRELVTSQISNFCCGKCIENGKVDLCGKCDKAIIGGSSLFANGKHYHPNCFTCVSCTLPIKYGSKYAMDLKRNGPRCDSCSEPTTTPTKITATVSAKVVSA</sequence>
<dbReference type="InParanoid" id="A0A151ZK31"/>
<feature type="compositionally biased region" description="Polar residues" evidence="6">
    <location>
        <begin position="72"/>
        <end position="82"/>
    </location>
</feature>
<evidence type="ECO:0000256" key="3">
    <source>
        <dbReference type="ARBA" id="ARBA00022833"/>
    </source>
</evidence>
<keyword evidence="2" id="KW-0677">Repeat</keyword>
<dbReference type="InterPro" id="IPR001781">
    <property type="entry name" value="Znf_LIM"/>
</dbReference>
<comment type="caution">
    <text evidence="8">The sequence shown here is derived from an EMBL/GenBank/DDBJ whole genome shotgun (WGS) entry which is preliminary data.</text>
</comment>
<dbReference type="PANTHER" id="PTHR24205">
    <property type="entry name" value="FOUR AND A HALF LIM DOMAINS PROTEIN"/>
    <property type="match status" value="1"/>
</dbReference>
<feature type="compositionally biased region" description="Polar residues" evidence="6">
    <location>
        <begin position="136"/>
        <end position="160"/>
    </location>
</feature>
<feature type="compositionally biased region" description="Polar residues" evidence="6">
    <location>
        <begin position="93"/>
        <end position="107"/>
    </location>
</feature>
<proteinExistence type="predicted"/>
<dbReference type="OrthoDB" id="274660at2759"/>
<evidence type="ECO:0000256" key="5">
    <source>
        <dbReference type="PROSITE-ProRule" id="PRU00125"/>
    </source>
</evidence>
<dbReference type="GO" id="GO:0046872">
    <property type="term" value="F:metal ion binding"/>
    <property type="evidence" value="ECO:0007669"/>
    <property type="project" value="UniProtKB-KW"/>
</dbReference>
<keyword evidence="9" id="KW-1185">Reference proteome</keyword>
<dbReference type="PROSITE" id="PS00478">
    <property type="entry name" value="LIM_DOMAIN_1"/>
    <property type="match status" value="3"/>
</dbReference>
<dbReference type="GO" id="GO:0003712">
    <property type="term" value="F:transcription coregulator activity"/>
    <property type="evidence" value="ECO:0007669"/>
    <property type="project" value="TreeGrafter"/>
</dbReference>
<evidence type="ECO:0000256" key="6">
    <source>
        <dbReference type="SAM" id="MobiDB-lite"/>
    </source>
</evidence>